<dbReference type="PANTHER" id="PTHR21100">
    <property type="entry name" value="PREFOLDIN SUBUNIT 4"/>
    <property type="match status" value="1"/>
</dbReference>
<accession>A0A1A8WK07</accession>
<comment type="similarity">
    <text evidence="1 3">Belongs to the prefoldin subunit beta family.</text>
</comment>
<proteinExistence type="inferred from homology"/>
<dbReference type="AlphaFoldDB" id="A0A1A8WK07"/>
<evidence type="ECO:0000256" key="1">
    <source>
        <dbReference type="ARBA" id="ARBA00008045"/>
    </source>
</evidence>
<reference evidence="6" key="1">
    <citation type="submission" date="2016-05" db="EMBL/GenBank/DDBJ databases">
        <authorList>
            <person name="Naeem Raeece"/>
        </authorList>
    </citation>
    <scope>NUCLEOTIDE SEQUENCE [LARGE SCALE GENOMIC DNA]</scope>
</reference>
<protein>
    <recommendedName>
        <fullName evidence="3">Prefoldin subunit 4</fullName>
    </recommendedName>
</protein>
<dbReference type="GO" id="GO:0005737">
    <property type="term" value="C:cytoplasm"/>
    <property type="evidence" value="ECO:0007669"/>
    <property type="project" value="TreeGrafter"/>
</dbReference>
<sequence>MTNIKDVKYDLGLDMTVEDQKKIGKFTNLHYKQSVYEQKMKLMKENISNIDSSIDEVSLVFDPQDVMLNIGIRPFILLFPFSVFFSCHPCDCFFSFDTDYVEESLEQINSEGRKILNKLEQEYKNIIKEKEKLKTELYAKFGNRIDLN</sequence>
<dbReference type="GO" id="GO:0051082">
    <property type="term" value="F:unfolded protein binding"/>
    <property type="evidence" value="ECO:0007669"/>
    <property type="project" value="InterPro"/>
</dbReference>
<evidence type="ECO:0000256" key="4">
    <source>
        <dbReference type="SAM" id="Coils"/>
    </source>
</evidence>
<keyword evidence="4" id="KW-0175">Coiled coil</keyword>
<dbReference type="EMBL" id="FLQW01001819">
    <property type="protein sequence ID" value="SBS91595.1"/>
    <property type="molecule type" value="Genomic_DNA"/>
</dbReference>
<dbReference type="GO" id="GO:0016272">
    <property type="term" value="C:prefoldin complex"/>
    <property type="evidence" value="ECO:0007669"/>
    <property type="project" value="UniProtKB-UniRule"/>
</dbReference>
<evidence type="ECO:0000313" key="5">
    <source>
        <dbReference type="EMBL" id="SBS91595.1"/>
    </source>
</evidence>
<feature type="coiled-coil region" evidence="4">
    <location>
        <begin position="102"/>
        <end position="136"/>
    </location>
</feature>
<evidence type="ECO:0000256" key="3">
    <source>
        <dbReference type="PIRNR" id="PIRNR016477"/>
    </source>
</evidence>
<evidence type="ECO:0000256" key="2">
    <source>
        <dbReference type="ARBA" id="ARBA00023186"/>
    </source>
</evidence>
<dbReference type="Pfam" id="PF01920">
    <property type="entry name" value="Prefoldin_2"/>
    <property type="match status" value="2"/>
</dbReference>
<dbReference type="PIRSF" id="PIRSF016477">
    <property type="entry name" value="Prefoldin_subunit_4"/>
    <property type="match status" value="1"/>
</dbReference>
<comment type="function">
    <text evidence="3">Binds specifically to cytosolic chaperonin (c-CPN) and transfers target proteins to it. Binds to nascent polypeptide chain and promotes folding in an environment in which there are many competing pathways for nonnative proteins.</text>
</comment>
<keyword evidence="2 3" id="KW-0143">Chaperone</keyword>
<dbReference type="VEuPathDB" id="PlasmoDB:PmUG01_07016000"/>
<dbReference type="InterPro" id="IPR002777">
    <property type="entry name" value="PFD_beta-like"/>
</dbReference>
<name>A0A1A8WK07_PLAMA</name>
<dbReference type="Proteomes" id="UP000078597">
    <property type="component" value="Unassembled WGS sequence"/>
</dbReference>
<gene>
    <name evidence="5" type="ORF">PMALA_033600</name>
</gene>
<dbReference type="GO" id="GO:0006457">
    <property type="term" value="P:protein folding"/>
    <property type="evidence" value="ECO:0007669"/>
    <property type="project" value="UniProtKB-UniRule"/>
</dbReference>
<comment type="subunit">
    <text evidence="3">Heterohexamer of two PFD-alpha type and four PFD-beta type subunits.</text>
</comment>
<organism evidence="5 6">
    <name type="scientific">Plasmodium malariae</name>
    <dbReference type="NCBI Taxonomy" id="5858"/>
    <lineage>
        <taxon>Eukaryota</taxon>
        <taxon>Sar</taxon>
        <taxon>Alveolata</taxon>
        <taxon>Apicomplexa</taxon>
        <taxon>Aconoidasida</taxon>
        <taxon>Haemosporida</taxon>
        <taxon>Plasmodiidae</taxon>
        <taxon>Plasmodium</taxon>
        <taxon>Plasmodium (Plasmodium)</taxon>
    </lineage>
</organism>
<evidence type="ECO:0000313" key="6">
    <source>
        <dbReference type="Proteomes" id="UP000078597"/>
    </source>
</evidence>
<dbReference type="PANTHER" id="PTHR21100:SF9">
    <property type="entry name" value="PREFOLDIN SUBUNIT 4"/>
    <property type="match status" value="1"/>
</dbReference>
<dbReference type="InterPro" id="IPR016661">
    <property type="entry name" value="PFDN4"/>
</dbReference>